<dbReference type="AlphaFoldDB" id="A0A2N0QIA6"/>
<protein>
    <submittedName>
        <fullName evidence="1">Uncharacterized protein</fullName>
    </submittedName>
</protein>
<feature type="non-terminal residue" evidence="1">
    <location>
        <position position="1"/>
    </location>
</feature>
<organism evidence="1 2">
    <name type="scientific">Rhizophagus irregularis</name>
    <dbReference type="NCBI Taxonomy" id="588596"/>
    <lineage>
        <taxon>Eukaryota</taxon>
        <taxon>Fungi</taxon>
        <taxon>Fungi incertae sedis</taxon>
        <taxon>Mucoromycota</taxon>
        <taxon>Glomeromycotina</taxon>
        <taxon>Glomeromycetes</taxon>
        <taxon>Glomerales</taxon>
        <taxon>Glomeraceae</taxon>
        <taxon>Rhizophagus</taxon>
    </lineage>
</organism>
<reference evidence="1 2" key="2">
    <citation type="submission" date="2017-10" db="EMBL/GenBank/DDBJ databases">
        <title>Genome analyses suggest a sexual origin of heterokaryosis in a supposedly ancient asexual fungus.</title>
        <authorList>
            <person name="Corradi N."/>
            <person name="Sedzielewska K."/>
            <person name="Noel J."/>
            <person name="Charron P."/>
            <person name="Farinelli L."/>
            <person name="Marton T."/>
            <person name="Kruger M."/>
            <person name="Pelin A."/>
            <person name="Brachmann A."/>
            <person name="Corradi N."/>
        </authorList>
    </citation>
    <scope>NUCLEOTIDE SEQUENCE [LARGE SCALE GENOMIC DNA]</scope>
    <source>
        <strain evidence="1 2">A1</strain>
    </source>
</reference>
<evidence type="ECO:0000313" key="1">
    <source>
        <dbReference type="EMBL" id="PKC50789.1"/>
    </source>
</evidence>
<sequence length="61" mass="6220">NAGSGSITGDIYSKSKLVINNSGASLSGNVFSTEDIEIKGSEGIKNVYSPKNITITGGTIN</sequence>
<evidence type="ECO:0000313" key="2">
    <source>
        <dbReference type="Proteomes" id="UP000232688"/>
    </source>
</evidence>
<name>A0A2N0QIA6_9GLOM</name>
<dbReference type="EMBL" id="LLXH01009050">
    <property type="protein sequence ID" value="PKC50789.1"/>
    <property type="molecule type" value="Genomic_DNA"/>
</dbReference>
<reference evidence="1 2" key="1">
    <citation type="submission" date="2017-10" db="EMBL/GenBank/DDBJ databases">
        <title>Extensive intraspecific genome diversity in a model arbuscular mycorrhizal fungus.</title>
        <authorList>
            <person name="Chen E.C.H."/>
            <person name="Morin E."/>
            <person name="Baudet D."/>
            <person name="Noel J."/>
            <person name="Ndikumana S."/>
            <person name="Charron P."/>
            <person name="St-Onge C."/>
            <person name="Giorgi J."/>
            <person name="Grigoriev I.V."/>
            <person name="Roux C."/>
            <person name="Martin F.M."/>
            <person name="Corradi N."/>
        </authorList>
    </citation>
    <scope>NUCLEOTIDE SEQUENCE [LARGE SCALE GENOMIC DNA]</scope>
    <source>
        <strain evidence="1 2">A1</strain>
    </source>
</reference>
<comment type="caution">
    <text evidence="1">The sequence shown here is derived from an EMBL/GenBank/DDBJ whole genome shotgun (WGS) entry which is preliminary data.</text>
</comment>
<dbReference type="VEuPathDB" id="FungiDB:RhiirA1_485346"/>
<dbReference type="Proteomes" id="UP000232688">
    <property type="component" value="Unassembled WGS sequence"/>
</dbReference>
<gene>
    <name evidence="1" type="ORF">RhiirA1_485346</name>
</gene>
<feature type="non-terminal residue" evidence="1">
    <location>
        <position position="61"/>
    </location>
</feature>
<proteinExistence type="predicted"/>
<accession>A0A2N0QIA6</accession>